<sequence>MELRVTRMAASDGIPLSKFCTSEDLRHVLKKSGYDLPKSPTTITRIVLELHDSTKNAPIRLLKEMKSQNKRFTMTFDEWTSTRNKRYMNINIHSKDLEPANYKNLGLVRIKGSMPADVGTQLIQQHLSKFGLSLEDIVAFTTDRASVMVKMGKNFDGHHQLCFTHGKQLAVFDVLYKSKNQSTPNPNPEQQDKELDYDSEDSEENYGGFDIEVLRIPESKFLYKDTIKKYEIWLNLLKSHP</sequence>
<proteinExistence type="predicted"/>
<feature type="region of interest" description="Disordered" evidence="1">
    <location>
        <begin position="180"/>
        <end position="204"/>
    </location>
</feature>
<evidence type="ECO:0000313" key="2">
    <source>
        <dbReference type="EMBL" id="CAG5003584.1"/>
    </source>
</evidence>
<dbReference type="AlphaFoldDB" id="A0A8S3X7N2"/>
<protein>
    <submittedName>
        <fullName evidence="2">(apollo) hypothetical protein</fullName>
    </submittedName>
</protein>
<dbReference type="EMBL" id="CAJQZP010000965">
    <property type="protein sequence ID" value="CAG5003584.1"/>
    <property type="molecule type" value="Genomic_DNA"/>
</dbReference>
<evidence type="ECO:0000256" key="1">
    <source>
        <dbReference type="SAM" id="MobiDB-lite"/>
    </source>
</evidence>
<name>A0A8S3X7N2_PARAO</name>
<keyword evidence="3" id="KW-1185">Reference proteome</keyword>
<gene>
    <name evidence="2" type="ORF">PAPOLLO_LOCUS14256</name>
</gene>
<organism evidence="2 3">
    <name type="scientific">Parnassius apollo</name>
    <name type="common">Apollo butterfly</name>
    <name type="synonym">Papilio apollo</name>
    <dbReference type="NCBI Taxonomy" id="110799"/>
    <lineage>
        <taxon>Eukaryota</taxon>
        <taxon>Metazoa</taxon>
        <taxon>Ecdysozoa</taxon>
        <taxon>Arthropoda</taxon>
        <taxon>Hexapoda</taxon>
        <taxon>Insecta</taxon>
        <taxon>Pterygota</taxon>
        <taxon>Neoptera</taxon>
        <taxon>Endopterygota</taxon>
        <taxon>Lepidoptera</taxon>
        <taxon>Glossata</taxon>
        <taxon>Ditrysia</taxon>
        <taxon>Papilionoidea</taxon>
        <taxon>Papilionidae</taxon>
        <taxon>Parnassiinae</taxon>
        <taxon>Parnassini</taxon>
        <taxon>Parnassius</taxon>
        <taxon>Parnassius</taxon>
    </lineage>
</organism>
<comment type="caution">
    <text evidence="2">The sequence shown here is derived from an EMBL/GenBank/DDBJ whole genome shotgun (WGS) entry which is preliminary data.</text>
</comment>
<evidence type="ECO:0000313" key="3">
    <source>
        <dbReference type="Proteomes" id="UP000691718"/>
    </source>
</evidence>
<accession>A0A8S3X7N2</accession>
<reference evidence="2" key="1">
    <citation type="submission" date="2021-04" db="EMBL/GenBank/DDBJ databases">
        <authorList>
            <person name="Tunstrom K."/>
        </authorList>
    </citation>
    <scope>NUCLEOTIDE SEQUENCE</scope>
</reference>
<dbReference type="Proteomes" id="UP000691718">
    <property type="component" value="Unassembled WGS sequence"/>
</dbReference>
<dbReference type="OrthoDB" id="6932032at2759"/>